<keyword evidence="5" id="KW-0596">Phosphopantetheine</keyword>
<dbReference type="InterPro" id="IPR020806">
    <property type="entry name" value="PKS_PP-bd"/>
</dbReference>
<dbReference type="InterPro" id="IPR025110">
    <property type="entry name" value="AMP-bd_C"/>
</dbReference>
<dbReference type="Gene3D" id="3.30.300.30">
    <property type="match status" value="1"/>
</dbReference>
<dbReference type="PROSITE" id="PS00455">
    <property type="entry name" value="AMP_BINDING"/>
    <property type="match status" value="1"/>
</dbReference>
<evidence type="ECO:0000256" key="6">
    <source>
        <dbReference type="ARBA" id="ARBA00022553"/>
    </source>
</evidence>
<dbReference type="InterPro" id="IPR000873">
    <property type="entry name" value="AMP-dep_synth/lig_dom"/>
</dbReference>
<dbReference type="eggNOG" id="COG1020">
    <property type="taxonomic scope" value="Bacteria"/>
</dbReference>
<dbReference type="GO" id="GO:0008610">
    <property type="term" value="P:lipid biosynthetic process"/>
    <property type="evidence" value="ECO:0007669"/>
    <property type="project" value="UniProtKB-ARBA"/>
</dbReference>
<dbReference type="EMBL" id="LGUS01000013">
    <property type="protein sequence ID" value="KOG43085.1"/>
    <property type="molecule type" value="Genomic_DNA"/>
</dbReference>
<dbReference type="CDD" id="cd19535">
    <property type="entry name" value="Cyc_NRPS"/>
    <property type="match status" value="1"/>
</dbReference>
<evidence type="ECO:0000256" key="3">
    <source>
        <dbReference type="ARBA" id="ARBA00007380"/>
    </source>
</evidence>
<dbReference type="FunFam" id="3.30.300.30:FF:000010">
    <property type="entry name" value="Enterobactin synthetase component F"/>
    <property type="match status" value="1"/>
</dbReference>
<gene>
    <name evidence="11" type="ORF">ADK37_02855</name>
</gene>
<evidence type="ECO:0000259" key="10">
    <source>
        <dbReference type="PROSITE" id="PS50075"/>
    </source>
</evidence>
<comment type="pathway">
    <text evidence="2">Siderophore biosynthesis; mycobactin biosynthesis.</text>
</comment>
<dbReference type="GO" id="GO:0017000">
    <property type="term" value="P:antibiotic biosynthetic process"/>
    <property type="evidence" value="ECO:0007669"/>
    <property type="project" value="UniProtKB-ARBA"/>
</dbReference>
<protein>
    <recommendedName>
        <fullName evidence="4">Phenyloxazoline synthase MbtB</fullName>
    </recommendedName>
    <alternativeName>
        <fullName evidence="8">Mycobactin synthetase protein B</fullName>
    </alternativeName>
</protein>
<dbReference type="SMART" id="SM00824">
    <property type="entry name" value="PKS_TE"/>
    <property type="match status" value="1"/>
</dbReference>
<evidence type="ECO:0000256" key="1">
    <source>
        <dbReference type="ARBA" id="ARBA00001957"/>
    </source>
</evidence>
<dbReference type="FunFam" id="2.30.38.10:FF:000001">
    <property type="entry name" value="Non-ribosomal peptide synthetase PvdI"/>
    <property type="match status" value="1"/>
</dbReference>
<dbReference type="SUPFAM" id="SSF56801">
    <property type="entry name" value="Acetyl-CoA synthetase-like"/>
    <property type="match status" value="1"/>
</dbReference>
<dbReference type="GO" id="GO:0043041">
    <property type="term" value="P:amino acid activation for nonribosomal peptide biosynthetic process"/>
    <property type="evidence" value="ECO:0007669"/>
    <property type="project" value="TreeGrafter"/>
</dbReference>
<dbReference type="Pfam" id="PF13193">
    <property type="entry name" value="AMP-binding_C"/>
    <property type="match status" value="1"/>
</dbReference>
<dbReference type="GO" id="GO:0044550">
    <property type="term" value="P:secondary metabolite biosynthetic process"/>
    <property type="evidence" value="ECO:0007669"/>
    <property type="project" value="UniProtKB-ARBA"/>
</dbReference>
<dbReference type="FunFam" id="3.30.559.10:FF:000023">
    <property type="entry name" value="Non-ribosomal peptide synthetase"/>
    <property type="match status" value="1"/>
</dbReference>
<dbReference type="InterPro" id="IPR036736">
    <property type="entry name" value="ACP-like_sf"/>
</dbReference>
<dbReference type="PANTHER" id="PTHR45527:SF10">
    <property type="entry name" value="PYOCHELIN SYNTHASE PCHF"/>
    <property type="match status" value="1"/>
</dbReference>
<evidence type="ECO:0000256" key="8">
    <source>
        <dbReference type="ARBA" id="ARBA00033440"/>
    </source>
</evidence>
<dbReference type="NCBIfam" id="TIGR01733">
    <property type="entry name" value="AA-adenyl-dom"/>
    <property type="match status" value="1"/>
</dbReference>
<dbReference type="Pfam" id="PF00668">
    <property type="entry name" value="Condensation"/>
    <property type="match status" value="1"/>
</dbReference>
<dbReference type="eggNOG" id="COG3321">
    <property type="taxonomic scope" value="Bacteria"/>
</dbReference>
<comment type="cofactor">
    <cofactor evidence="1">
        <name>pantetheine 4'-phosphate</name>
        <dbReference type="ChEBI" id="CHEBI:47942"/>
    </cofactor>
</comment>
<dbReference type="GO" id="GO:0031177">
    <property type="term" value="F:phosphopantetheine binding"/>
    <property type="evidence" value="ECO:0007669"/>
    <property type="project" value="InterPro"/>
</dbReference>
<dbReference type="InterPro" id="IPR023213">
    <property type="entry name" value="CAT-like_dom_sf"/>
</dbReference>
<comment type="caution">
    <text evidence="11">The sequence shown here is derived from an EMBL/GenBank/DDBJ whole genome shotgun (WGS) entry which is preliminary data.</text>
</comment>
<dbReference type="SMART" id="SM00823">
    <property type="entry name" value="PKS_PP"/>
    <property type="match status" value="1"/>
</dbReference>
<dbReference type="Gene3D" id="2.30.38.10">
    <property type="entry name" value="Luciferase, Domain 3"/>
    <property type="match status" value="1"/>
</dbReference>
<dbReference type="PANTHER" id="PTHR45527">
    <property type="entry name" value="NONRIBOSOMAL PEPTIDE SYNTHETASE"/>
    <property type="match status" value="1"/>
</dbReference>
<dbReference type="Gene3D" id="3.30.559.10">
    <property type="entry name" value="Chloramphenicol acetyltransferase-like domain"/>
    <property type="match status" value="1"/>
</dbReference>
<dbReference type="Pfam" id="PF00501">
    <property type="entry name" value="AMP-binding"/>
    <property type="match status" value="1"/>
</dbReference>
<dbReference type="STRING" id="67356.AQJ84_03220"/>
<keyword evidence="6" id="KW-0597">Phosphoprotein</keyword>
<dbReference type="GO" id="GO:0005737">
    <property type="term" value="C:cytoplasm"/>
    <property type="evidence" value="ECO:0007669"/>
    <property type="project" value="TreeGrafter"/>
</dbReference>
<comment type="similarity">
    <text evidence="3">Belongs to the ATP-dependent AMP-binding enzyme family. MbtB subfamily.</text>
</comment>
<evidence type="ECO:0000256" key="7">
    <source>
        <dbReference type="ARBA" id="ARBA00022598"/>
    </source>
</evidence>
<reference evidence="12" key="1">
    <citation type="submission" date="2015-07" db="EMBL/GenBank/DDBJ databases">
        <authorList>
            <person name="Ju K.-S."/>
            <person name="Doroghazi J.R."/>
            <person name="Metcalf W.W."/>
        </authorList>
    </citation>
    <scope>NUCLEOTIDE SEQUENCE [LARGE SCALE GENOMIC DNA]</scope>
    <source>
        <strain evidence="12">NRRL 2290</strain>
    </source>
</reference>
<dbReference type="Gene3D" id="3.40.50.1820">
    <property type="entry name" value="alpha/beta hydrolase"/>
    <property type="match status" value="1"/>
</dbReference>
<evidence type="ECO:0000256" key="9">
    <source>
        <dbReference type="SAM" id="MobiDB-lite"/>
    </source>
</evidence>
<dbReference type="InterPro" id="IPR020802">
    <property type="entry name" value="TesA-like"/>
</dbReference>
<dbReference type="SUPFAM" id="SSF52777">
    <property type="entry name" value="CoA-dependent acyltransferases"/>
    <property type="match status" value="2"/>
</dbReference>
<dbReference type="InterPro" id="IPR009081">
    <property type="entry name" value="PP-bd_ACP"/>
</dbReference>
<keyword evidence="12" id="KW-1185">Reference proteome</keyword>
<dbReference type="InterPro" id="IPR029058">
    <property type="entry name" value="AB_hydrolase_fold"/>
</dbReference>
<dbReference type="InterPro" id="IPR045851">
    <property type="entry name" value="AMP-bd_C_sf"/>
</dbReference>
<feature type="region of interest" description="Disordered" evidence="9">
    <location>
        <begin position="27"/>
        <end position="46"/>
    </location>
</feature>
<evidence type="ECO:0000256" key="4">
    <source>
        <dbReference type="ARBA" id="ARBA00016743"/>
    </source>
</evidence>
<evidence type="ECO:0000256" key="5">
    <source>
        <dbReference type="ARBA" id="ARBA00022450"/>
    </source>
</evidence>
<dbReference type="SUPFAM" id="SSF47336">
    <property type="entry name" value="ACP-like"/>
    <property type="match status" value="1"/>
</dbReference>
<dbReference type="Gene3D" id="1.10.1200.10">
    <property type="entry name" value="ACP-like"/>
    <property type="match status" value="1"/>
</dbReference>
<dbReference type="Pfam" id="PF00975">
    <property type="entry name" value="Thioesterase"/>
    <property type="match status" value="1"/>
</dbReference>
<keyword evidence="7" id="KW-0436">Ligase</keyword>
<dbReference type="Gene3D" id="3.40.50.980">
    <property type="match status" value="2"/>
</dbReference>
<dbReference type="GO" id="GO:0016874">
    <property type="term" value="F:ligase activity"/>
    <property type="evidence" value="ECO:0007669"/>
    <property type="project" value="UniProtKB-KW"/>
</dbReference>
<dbReference type="Proteomes" id="UP000037251">
    <property type="component" value="Unassembled WGS sequence"/>
</dbReference>
<dbReference type="Pfam" id="PF00550">
    <property type="entry name" value="PP-binding"/>
    <property type="match status" value="1"/>
</dbReference>
<sequence>MVAFIEGCDINGLTELVLDALGEPTGADAMQDAAPGAETSLEPVADEPPRIVPDPAARFEPFPLTDLQQAYMMGRTDAFELGNVSTYFFTEVDLEGADLGLLTDKLNELIERHDMLRAVMNGDSTQRVLPEVPRYEIRTYDVSGLEAEARDQELTAVHDEMRDQVFDPAEWPLFDVRATILGEGRIRLHVAHEALISDAWGASTVFREWAESVNGEDLGEPAEITFRDYVTAVKELEQGPEYEASLEYWRGRVAHMPPAPELPLARDPATVRRPHFVHRSHRLDREAWTAFLEHAKAAGVTASAAICAAYTEVIAQWSTNPDFTLNVLFFNRMPLHPQVDSIVGNFSSTILLEVHAGGGTPFAERAVKVQQQLWQDLGHSRVSGVRVLREMNQQRGESVRASVPVVFASTVNFAARDTRAAGVGLVQHLLSLGDSGHEVSSAIRTPQVWLDHQVIEDDGELIVNWDVVEELFPAGLIDAMHAAYVSLLNELAASPAAWHGPIAPLLGQQDLAVRHRVNATAGPRPEGLLHAGFLANAAERPERAAVITPDRSLTYGELDTLSNRIGNWLLDRGTTPEQLIGVVMHKGWEQVAGALGILKAGAAYVPIDASVPAERLRTLCETSGITLALTQPGGPAGESWPEGVERLVIDDDTLAALSGAPTPPSPADPGDLAYVIFTSGSTGTPKGVMIEHRAAGNTIADVNDRFAVTDRDRVLALSAFNFDLSVYDVFGMLSAGGAIVLPEPDAAHEPSRWAELVREHGVTIWNSVPALMELFAQHLASPTARPTDQVRIVMMSGDWIPVTLPELIRRVLPGAATWSLGGATEAAIWSIWHPIESVDPQWTSVPYGTPMRNQQFHVLDEQLRPRPAWVPGQLYIGGEGLARGYHADGEKTRASFVRHPATGERLYRTGDLGRYRPDGVIEFLGREDNQVKVQGYRIELGEIEAAISHCEGVRAAVVQALGSRQGPKRLVAYVVHQPDADPDTGKLESALRAVLPEYMVPRQFVLLDELPLTANGKVNRGALPDPALALGDAAGRAPEGETETRLAAIWAEFFDPALVTADAGFFALGGDSLTAVRLMARIEAEWERVLPVSLLFARPTIAQLAEALADAGGTARREALVPVRTEGALPPLFFVHPVGGDVLCYAELAARVDGDRPFYALQTADDLDAPTLTELAAHYVEEVLAVRPDGPWVLGGWSMGGVVAIEMSRLMAESGRTAELVVAVDLLEQPGPAAGGPLGDDELLDWFARDLAGLSGLDWTPRPEADDDAVPDADPIQSLRESLVSAGVLPADIGAKAFQRIVERFMANSRLLEAHPPAPSGVRTLLLRAADGGADEKTTSAWVELLGGEDVSVEAVPGDHYSVVAPPAVDVVADAIRRALNP</sequence>
<dbReference type="InterPro" id="IPR001242">
    <property type="entry name" value="Condensation_dom"/>
</dbReference>
<dbReference type="SUPFAM" id="SSF53474">
    <property type="entry name" value="alpha/beta-Hydrolases"/>
    <property type="match status" value="1"/>
</dbReference>
<evidence type="ECO:0000256" key="2">
    <source>
        <dbReference type="ARBA" id="ARBA00005102"/>
    </source>
</evidence>
<evidence type="ECO:0000313" key="11">
    <source>
        <dbReference type="EMBL" id="KOG43085.1"/>
    </source>
</evidence>
<organism evidence="11 12">
    <name type="scientific">Streptomyces resistomycificus</name>
    <dbReference type="NCBI Taxonomy" id="67356"/>
    <lineage>
        <taxon>Bacteria</taxon>
        <taxon>Bacillati</taxon>
        <taxon>Actinomycetota</taxon>
        <taxon>Actinomycetes</taxon>
        <taxon>Kitasatosporales</taxon>
        <taxon>Streptomycetaceae</taxon>
        <taxon>Streptomyces</taxon>
        <taxon>Streptomyces aurantiacus group</taxon>
    </lineage>
</organism>
<proteinExistence type="inferred from homology"/>
<dbReference type="PATRIC" id="fig|67356.5.peg.617"/>
<dbReference type="CDD" id="cd12114">
    <property type="entry name" value="A_NRPS_TlmIV_like"/>
    <property type="match status" value="1"/>
</dbReference>
<dbReference type="FunFam" id="3.40.50.980:FF:000001">
    <property type="entry name" value="Non-ribosomal peptide synthetase"/>
    <property type="match status" value="1"/>
</dbReference>
<dbReference type="InterPro" id="IPR001031">
    <property type="entry name" value="Thioesterase"/>
</dbReference>
<feature type="domain" description="Carrier" evidence="10">
    <location>
        <begin position="1037"/>
        <end position="1112"/>
    </location>
</feature>
<dbReference type="Gene3D" id="3.30.559.30">
    <property type="entry name" value="Nonribosomal peptide synthetase, condensation domain"/>
    <property type="match status" value="1"/>
</dbReference>
<dbReference type="FunFam" id="3.40.50.12780:FF:000012">
    <property type="entry name" value="Non-ribosomal peptide synthetase"/>
    <property type="match status" value="1"/>
</dbReference>
<dbReference type="InterPro" id="IPR020845">
    <property type="entry name" value="AMP-binding_CS"/>
</dbReference>
<dbReference type="FunFam" id="3.30.559.30:FF:000006">
    <property type="entry name" value="Yersiniabactin polyketide/non-ribosomal peptide synthetase"/>
    <property type="match status" value="1"/>
</dbReference>
<dbReference type="PROSITE" id="PS50075">
    <property type="entry name" value="CARRIER"/>
    <property type="match status" value="1"/>
</dbReference>
<evidence type="ECO:0000313" key="12">
    <source>
        <dbReference type="Proteomes" id="UP000037251"/>
    </source>
</evidence>
<accession>A0A0L8LYC8</accession>
<dbReference type="InterPro" id="IPR010071">
    <property type="entry name" value="AA_adenyl_dom"/>
</dbReference>
<dbReference type="InterPro" id="IPR057737">
    <property type="entry name" value="Condensation_MtbB-like"/>
</dbReference>
<name>A0A0L8LYC8_9ACTN</name>